<name>A0A8J6TF64_9CHLR</name>
<evidence type="ECO:0000313" key="14">
    <source>
        <dbReference type="Proteomes" id="UP000614469"/>
    </source>
</evidence>
<evidence type="ECO:0000256" key="1">
    <source>
        <dbReference type="ARBA" id="ARBA00004651"/>
    </source>
</evidence>
<keyword evidence="8" id="KW-0143">Chaperone</keyword>
<evidence type="ECO:0000256" key="8">
    <source>
        <dbReference type="ARBA" id="ARBA00023186"/>
    </source>
</evidence>
<keyword evidence="6 11" id="KW-1133">Transmembrane helix</keyword>
<dbReference type="AlphaFoldDB" id="A0A8J6TF64"/>
<proteinExistence type="inferred from homology"/>
<evidence type="ECO:0000256" key="3">
    <source>
        <dbReference type="ARBA" id="ARBA00022475"/>
    </source>
</evidence>
<keyword evidence="2" id="KW-0813">Transport</keyword>
<dbReference type="EMBL" id="JACNJN010000135">
    <property type="protein sequence ID" value="MBC8335996.1"/>
    <property type="molecule type" value="Genomic_DNA"/>
</dbReference>
<comment type="caution">
    <text evidence="13">The sequence shown here is derived from an EMBL/GenBank/DDBJ whole genome shotgun (WGS) entry which is preliminary data.</text>
</comment>
<evidence type="ECO:0000256" key="7">
    <source>
        <dbReference type="ARBA" id="ARBA00023136"/>
    </source>
</evidence>
<dbReference type="PANTHER" id="PTHR12428">
    <property type="entry name" value="OXA1"/>
    <property type="match status" value="1"/>
</dbReference>
<organism evidence="13 14">
    <name type="scientific">Candidatus Desulfolinea nitratireducens</name>
    <dbReference type="NCBI Taxonomy" id="2841698"/>
    <lineage>
        <taxon>Bacteria</taxon>
        <taxon>Bacillati</taxon>
        <taxon>Chloroflexota</taxon>
        <taxon>Anaerolineae</taxon>
        <taxon>Anaerolineales</taxon>
        <taxon>Anaerolineales incertae sedis</taxon>
        <taxon>Candidatus Desulfolinea</taxon>
    </lineage>
</organism>
<evidence type="ECO:0000259" key="12">
    <source>
        <dbReference type="Pfam" id="PF02096"/>
    </source>
</evidence>
<dbReference type="PANTHER" id="PTHR12428:SF65">
    <property type="entry name" value="CYTOCHROME C OXIDASE ASSEMBLY PROTEIN COX18, MITOCHONDRIAL"/>
    <property type="match status" value="1"/>
</dbReference>
<feature type="domain" description="Membrane insertase YidC/Oxa/ALB C-terminal" evidence="12">
    <location>
        <begin position="28"/>
        <end position="240"/>
    </location>
</feature>
<evidence type="ECO:0000313" key="13">
    <source>
        <dbReference type="EMBL" id="MBC8335996.1"/>
    </source>
</evidence>
<dbReference type="GO" id="GO:0051205">
    <property type="term" value="P:protein insertion into membrane"/>
    <property type="evidence" value="ECO:0007669"/>
    <property type="project" value="TreeGrafter"/>
</dbReference>
<evidence type="ECO:0000256" key="4">
    <source>
        <dbReference type="ARBA" id="ARBA00022692"/>
    </source>
</evidence>
<dbReference type="InterPro" id="IPR047196">
    <property type="entry name" value="YidC_ALB_C"/>
</dbReference>
<accession>A0A8J6TF64</accession>
<evidence type="ECO:0000256" key="9">
    <source>
        <dbReference type="RuleBase" id="RU003945"/>
    </source>
</evidence>
<dbReference type="GO" id="GO:0005886">
    <property type="term" value="C:plasma membrane"/>
    <property type="evidence" value="ECO:0007669"/>
    <property type="project" value="UniProtKB-SubCell"/>
</dbReference>
<evidence type="ECO:0000256" key="5">
    <source>
        <dbReference type="ARBA" id="ARBA00022927"/>
    </source>
</evidence>
<dbReference type="Proteomes" id="UP000614469">
    <property type="component" value="Unassembled WGS sequence"/>
</dbReference>
<dbReference type="GO" id="GO:0015031">
    <property type="term" value="P:protein transport"/>
    <property type="evidence" value="ECO:0007669"/>
    <property type="project" value="UniProtKB-KW"/>
</dbReference>
<feature type="transmembrane region" description="Helical" evidence="11">
    <location>
        <begin position="203"/>
        <end position="227"/>
    </location>
</feature>
<dbReference type="GO" id="GO:0032977">
    <property type="term" value="F:membrane insertase activity"/>
    <property type="evidence" value="ECO:0007669"/>
    <property type="project" value="InterPro"/>
</dbReference>
<dbReference type="InterPro" id="IPR028055">
    <property type="entry name" value="YidC/Oxa/ALB_C"/>
</dbReference>
<feature type="coiled-coil region" evidence="10">
    <location>
        <begin position="57"/>
        <end position="91"/>
    </location>
</feature>
<dbReference type="InterPro" id="IPR001708">
    <property type="entry name" value="YidC/ALB3/OXA1/COX18"/>
</dbReference>
<protein>
    <submittedName>
        <fullName evidence="13">Membrane protein insertase YidC</fullName>
    </submittedName>
</protein>
<sequence>MWDTYIIIPMTNVLLWIYESTELIGFNFGIAIILFTILIRAITWPLTAQQLKGTQGMQELQKDKEWLSIQKKNKNDKEKLAQEQMRIYKERGINPFGSCLPTLIQFPVIIGLYQSIIRSLAATPLSLLNMSRSLYSFLDVSKVIPLNSKFLWMDLGRPESLEVFGFALPTLAVVVVITSYIQSKLMTPPSNPGDQSAAMGNMMSIYMPFLMGYFAMTFASGLALYFITSNLLGIAQYAMMGKANWSNLIPGRK</sequence>
<keyword evidence="4 9" id="KW-0812">Transmembrane</keyword>
<dbReference type="CDD" id="cd20070">
    <property type="entry name" value="5TM_YidC_Alb3"/>
    <property type="match status" value="1"/>
</dbReference>
<evidence type="ECO:0000256" key="2">
    <source>
        <dbReference type="ARBA" id="ARBA00022448"/>
    </source>
</evidence>
<keyword evidence="5" id="KW-0653">Protein transport</keyword>
<evidence type="ECO:0000256" key="11">
    <source>
        <dbReference type="SAM" id="Phobius"/>
    </source>
</evidence>
<feature type="transmembrane region" description="Helical" evidence="11">
    <location>
        <begin position="163"/>
        <end position="183"/>
    </location>
</feature>
<keyword evidence="7 11" id="KW-0472">Membrane</keyword>
<dbReference type="NCBIfam" id="TIGR03592">
    <property type="entry name" value="yidC_oxa1_cterm"/>
    <property type="match status" value="1"/>
</dbReference>
<evidence type="ECO:0000256" key="6">
    <source>
        <dbReference type="ARBA" id="ARBA00022989"/>
    </source>
</evidence>
<reference evidence="13 14" key="1">
    <citation type="submission" date="2020-08" db="EMBL/GenBank/DDBJ databases">
        <title>Bridging the membrane lipid divide: bacteria of the FCB group superphylum have the potential to synthesize archaeal ether lipids.</title>
        <authorList>
            <person name="Villanueva L."/>
            <person name="Von Meijenfeldt F.A.B."/>
            <person name="Westbye A.B."/>
            <person name="Yadav S."/>
            <person name="Hopmans E.C."/>
            <person name="Dutilh B.E."/>
            <person name="Sinninghe Damste J.S."/>
        </authorList>
    </citation>
    <scope>NUCLEOTIDE SEQUENCE [LARGE SCALE GENOMIC DNA]</scope>
    <source>
        <strain evidence="13">NIOZ-UU36</strain>
    </source>
</reference>
<comment type="subcellular location">
    <subcellularLocation>
        <location evidence="1">Cell membrane</location>
        <topology evidence="1">Multi-pass membrane protein</topology>
    </subcellularLocation>
    <subcellularLocation>
        <location evidence="9">Membrane</location>
        <topology evidence="9">Multi-pass membrane protein</topology>
    </subcellularLocation>
</comment>
<comment type="similarity">
    <text evidence="9">Belongs to the OXA1/ALB3/YidC family.</text>
</comment>
<dbReference type="Pfam" id="PF02096">
    <property type="entry name" value="60KD_IMP"/>
    <property type="match status" value="1"/>
</dbReference>
<feature type="transmembrane region" description="Helical" evidence="11">
    <location>
        <begin position="23"/>
        <end position="42"/>
    </location>
</feature>
<keyword evidence="3" id="KW-1003">Cell membrane</keyword>
<gene>
    <name evidence="13" type="ORF">H8E29_12080</name>
</gene>
<keyword evidence="10" id="KW-0175">Coiled coil</keyword>
<evidence type="ECO:0000256" key="10">
    <source>
        <dbReference type="SAM" id="Coils"/>
    </source>
</evidence>